<comment type="caution">
    <text evidence="1">The sequence shown here is derived from an EMBL/GenBank/DDBJ whole genome shotgun (WGS) entry which is preliminary data.</text>
</comment>
<reference evidence="1" key="1">
    <citation type="submission" date="2023-12" db="EMBL/GenBank/DDBJ databases">
        <title>Genome assembly of Anisodus tanguticus.</title>
        <authorList>
            <person name="Wang Y.-J."/>
        </authorList>
    </citation>
    <scope>NUCLEOTIDE SEQUENCE</scope>
    <source>
        <strain evidence="1">KB-2021</strain>
        <tissue evidence="1">Leaf</tissue>
    </source>
</reference>
<name>A0AAE1RV04_9SOLA</name>
<sequence length="182" mass="20169">MASMLAAAKNPEEMQVIILKFAPCSSNKALHQKKKNQKLILKTILKIMVSLTGTLICKLIVTSRTFGSRFEPLDLQGIAMQFSSSSNIEREKKLESLKKLAVSGIENCNRKQWAGAQSAKTQKVNLVVKDPRSSQAEINNVAGGGAEMQLIKVLLAKSPALVRMVIKPCRMEDKNLSKYLRR</sequence>
<evidence type="ECO:0000313" key="1">
    <source>
        <dbReference type="EMBL" id="KAK4357912.1"/>
    </source>
</evidence>
<evidence type="ECO:0000313" key="2">
    <source>
        <dbReference type="Proteomes" id="UP001291623"/>
    </source>
</evidence>
<protein>
    <submittedName>
        <fullName evidence="1">Uncharacterized protein</fullName>
    </submittedName>
</protein>
<dbReference type="EMBL" id="JAVYJV010000012">
    <property type="protein sequence ID" value="KAK4357912.1"/>
    <property type="molecule type" value="Genomic_DNA"/>
</dbReference>
<dbReference type="Proteomes" id="UP001291623">
    <property type="component" value="Unassembled WGS sequence"/>
</dbReference>
<organism evidence="1 2">
    <name type="scientific">Anisodus tanguticus</name>
    <dbReference type="NCBI Taxonomy" id="243964"/>
    <lineage>
        <taxon>Eukaryota</taxon>
        <taxon>Viridiplantae</taxon>
        <taxon>Streptophyta</taxon>
        <taxon>Embryophyta</taxon>
        <taxon>Tracheophyta</taxon>
        <taxon>Spermatophyta</taxon>
        <taxon>Magnoliopsida</taxon>
        <taxon>eudicotyledons</taxon>
        <taxon>Gunneridae</taxon>
        <taxon>Pentapetalae</taxon>
        <taxon>asterids</taxon>
        <taxon>lamiids</taxon>
        <taxon>Solanales</taxon>
        <taxon>Solanaceae</taxon>
        <taxon>Solanoideae</taxon>
        <taxon>Hyoscyameae</taxon>
        <taxon>Anisodus</taxon>
    </lineage>
</organism>
<proteinExistence type="predicted"/>
<gene>
    <name evidence="1" type="ORF">RND71_023522</name>
</gene>
<dbReference type="AlphaFoldDB" id="A0AAE1RV04"/>
<accession>A0AAE1RV04</accession>
<keyword evidence="2" id="KW-1185">Reference proteome</keyword>